<dbReference type="GO" id="GO:0006307">
    <property type="term" value="P:DNA alkylation repair"/>
    <property type="evidence" value="ECO:0007669"/>
    <property type="project" value="InterPro"/>
</dbReference>
<dbReference type="PANTHER" id="PTHR13360:SF1">
    <property type="entry name" value="ACTIVATING SIGNAL COINTEGRATOR 1 COMPLEX SUBUNIT 1"/>
    <property type="match status" value="1"/>
</dbReference>
<dbReference type="GO" id="GO:0005634">
    <property type="term" value="C:nucleus"/>
    <property type="evidence" value="ECO:0007669"/>
    <property type="project" value="TreeGrafter"/>
</dbReference>
<comment type="caution">
    <text evidence="3">The sequence shown here is derived from an EMBL/GenBank/DDBJ whole genome shotgun (WGS) entry which is preliminary data.</text>
</comment>
<protein>
    <submittedName>
        <fullName evidence="3">Kinase A anchor protein</fullName>
    </submittedName>
</protein>
<organism evidence="3 4">
    <name type="scientific">Catenaria anguillulae PL171</name>
    <dbReference type="NCBI Taxonomy" id="765915"/>
    <lineage>
        <taxon>Eukaryota</taxon>
        <taxon>Fungi</taxon>
        <taxon>Fungi incertae sedis</taxon>
        <taxon>Blastocladiomycota</taxon>
        <taxon>Blastocladiomycetes</taxon>
        <taxon>Blastocladiales</taxon>
        <taxon>Catenariaceae</taxon>
        <taxon>Catenaria</taxon>
    </lineage>
</organism>
<keyword evidence="3" id="KW-0808">Transferase</keyword>
<evidence type="ECO:0000313" key="4">
    <source>
        <dbReference type="Proteomes" id="UP000193411"/>
    </source>
</evidence>
<dbReference type="Proteomes" id="UP000193411">
    <property type="component" value="Unassembled WGS sequence"/>
</dbReference>
<dbReference type="Gene3D" id="3.90.1140.10">
    <property type="entry name" value="Cyclic phosphodiesterase"/>
    <property type="match status" value="1"/>
</dbReference>
<gene>
    <name evidence="3" type="ORF">BCR44DRAFT_1501526</name>
</gene>
<dbReference type="InterPro" id="IPR009210">
    <property type="entry name" value="ASCC1"/>
</dbReference>
<dbReference type="STRING" id="765915.A0A1Y2HEL9"/>
<dbReference type="AlphaFoldDB" id="A0A1Y2HEL9"/>
<dbReference type="OrthoDB" id="277832at2759"/>
<accession>A0A1Y2HEL9</accession>
<sequence>MRARHRHSCPWPNLIRPGHSHSRHVQNQVANAKLLIQTLLDSALVRDSPYTHFLALPIPAASHEPEAHARLQALQASIVADASPTLPAGVRLANIALSEMHLTLCMLRLPTPDLVARAARVLKSLSPSVYDAVGTQTVLARLSGLGTFGDRKRSTLVYVGVDEVEGDRLAKLTKVLVDGFVKEGLVPKDEARMPNLHLTLIRAKSNNNNADRDNVRSRDARPVFDATQVLEKYRDTLVAAKLRIPSVQLLRREKVDGPQGSHYALEAEIALP</sequence>
<proteinExistence type="predicted"/>
<evidence type="ECO:0000259" key="2">
    <source>
        <dbReference type="Pfam" id="PF10469"/>
    </source>
</evidence>
<dbReference type="GO" id="GO:0006355">
    <property type="term" value="P:regulation of DNA-templated transcription"/>
    <property type="evidence" value="ECO:0007669"/>
    <property type="project" value="TreeGrafter"/>
</dbReference>
<name>A0A1Y2HEL9_9FUNG</name>
<evidence type="ECO:0000313" key="3">
    <source>
        <dbReference type="EMBL" id="ORZ33027.1"/>
    </source>
</evidence>
<dbReference type="InterPro" id="IPR019510">
    <property type="entry name" value="AKAP7-like_phosphoesterase"/>
</dbReference>
<reference evidence="3 4" key="1">
    <citation type="submission" date="2016-07" db="EMBL/GenBank/DDBJ databases">
        <title>Pervasive Adenine N6-methylation of Active Genes in Fungi.</title>
        <authorList>
            <consortium name="DOE Joint Genome Institute"/>
            <person name="Mondo S.J."/>
            <person name="Dannebaum R.O."/>
            <person name="Kuo R.C."/>
            <person name="Labutti K."/>
            <person name="Haridas S."/>
            <person name="Kuo A."/>
            <person name="Salamov A."/>
            <person name="Ahrendt S.R."/>
            <person name="Lipzen A."/>
            <person name="Sullivan W."/>
            <person name="Andreopoulos W.B."/>
            <person name="Clum A."/>
            <person name="Lindquist E."/>
            <person name="Daum C."/>
            <person name="Ramamoorthy G.K."/>
            <person name="Gryganskyi A."/>
            <person name="Culley D."/>
            <person name="Magnuson J.K."/>
            <person name="James T.Y."/>
            <person name="O'Malley M.A."/>
            <person name="Stajich J.E."/>
            <person name="Spatafora J.W."/>
            <person name="Visel A."/>
            <person name="Grigoriev I.V."/>
        </authorList>
    </citation>
    <scope>NUCLEOTIDE SEQUENCE [LARGE SCALE GENOMIC DNA]</scope>
    <source>
        <strain evidence="3 4">PL171</strain>
    </source>
</reference>
<feature type="region of interest" description="Disordered" evidence="1">
    <location>
        <begin position="1"/>
        <end position="22"/>
    </location>
</feature>
<dbReference type="Pfam" id="PF10469">
    <property type="entry name" value="AKAP7_NLS"/>
    <property type="match status" value="1"/>
</dbReference>
<keyword evidence="3" id="KW-0418">Kinase</keyword>
<dbReference type="PANTHER" id="PTHR13360">
    <property type="entry name" value="ACTIVATING SIGNAL COINTEGRATOR 1 COMPLEX SUBUNIT 1"/>
    <property type="match status" value="1"/>
</dbReference>
<dbReference type="InterPro" id="IPR009097">
    <property type="entry name" value="Cyclic_Pdiesterase"/>
</dbReference>
<dbReference type="SUPFAM" id="SSF55144">
    <property type="entry name" value="LigT-like"/>
    <property type="match status" value="1"/>
</dbReference>
<keyword evidence="4" id="KW-1185">Reference proteome</keyword>
<feature type="domain" description="A-kinase anchor protein 7-like phosphoesterase" evidence="2">
    <location>
        <begin position="50"/>
        <end position="271"/>
    </location>
</feature>
<dbReference type="GO" id="GO:0016301">
    <property type="term" value="F:kinase activity"/>
    <property type="evidence" value="ECO:0007669"/>
    <property type="project" value="UniProtKB-KW"/>
</dbReference>
<evidence type="ECO:0000256" key="1">
    <source>
        <dbReference type="SAM" id="MobiDB-lite"/>
    </source>
</evidence>
<dbReference type="EMBL" id="MCFL01000039">
    <property type="protein sequence ID" value="ORZ33027.1"/>
    <property type="molecule type" value="Genomic_DNA"/>
</dbReference>